<dbReference type="InterPro" id="IPR036259">
    <property type="entry name" value="MFS_trans_sf"/>
</dbReference>
<evidence type="ECO:0000256" key="1">
    <source>
        <dbReference type="ARBA" id="ARBA00004651"/>
    </source>
</evidence>
<name>A0A6L9G8L5_9MICC</name>
<feature type="transmembrane region" description="Helical" evidence="7">
    <location>
        <begin position="198"/>
        <end position="221"/>
    </location>
</feature>
<evidence type="ECO:0000256" key="5">
    <source>
        <dbReference type="ARBA" id="ARBA00023136"/>
    </source>
</evidence>
<feature type="compositionally biased region" description="Basic and acidic residues" evidence="6">
    <location>
        <begin position="22"/>
        <end position="36"/>
    </location>
</feature>
<dbReference type="PANTHER" id="PTHR42718">
    <property type="entry name" value="MAJOR FACILITATOR SUPERFAMILY MULTIDRUG TRANSPORTER MFSC"/>
    <property type="match status" value="1"/>
</dbReference>
<keyword evidence="5 7" id="KW-0472">Membrane</keyword>
<evidence type="ECO:0000256" key="2">
    <source>
        <dbReference type="ARBA" id="ARBA00022448"/>
    </source>
</evidence>
<evidence type="ECO:0000256" key="3">
    <source>
        <dbReference type="ARBA" id="ARBA00022692"/>
    </source>
</evidence>
<comment type="caution">
    <text evidence="9">The sequence shown here is derived from an EMBL/GenBank/DDBJ whole genome shotgun (WGS) entry which is preliminary data.</text>
</comment>
<evidence type="ECO:0000313" key="10">
    <source>
        <dbReference type="Proteomes" id="UP000477543"/>
    </source>
</evidence>
<feature type="region of interest" description="Disordered" evidence="6">
    <location>
        <begin position="16"/>
        <end position="66"/>
    </location>
</feature>
<evidence type="ECO:0000259" key="8">
    <source>
        <dbReference type="PROSITE" id="PS50850"/>
    </source>
</evidence>
<protein>
    <submittedName>
        <fullName evidence="9">MFS transporter</fullName>
    </submittedName>
</protein>
<feature type="transmembrane region" description="Helical" evidence="7">
    <location>
        <begin position="227"/>
        <end position="249"/>
    </location>
</feature>
<feature type="transmembrane region" description="Helical" evidence="7">
    <location>
        <begin position="261"/>
        <end position="281"/>
    </location>
</feature>
<dbReference type="InterPro" id="IPR020846">
    <property type="entry name" value="MFS_dom"/>
</dbReference>
<evidence type="ECO:0000313" key="9">
    <source>
        <dbReference type="EMBL" id="NAZ16710.1"/>
    </source>
</evidence>
<reference evidence="9 10" key="1">
    <citation type="submission" date="2020-01" db="EMBL/GenBank/DDBJ databases">
        <title>Glutamicibacter soli M275.</title>
        <authorList>
            <person name="Meng X."/>
        </authorList>
    </citation>
    <scope>NUCLEOTIDE SEQUENCE [LARGE SCALE GENOMIC DNA]</scope>
    <source>
        <strain evidence="9 10">M275</strain>
    </source>
</reference>
<dbReference type="GO" id="GO:0022857">
    <property type="term" value="F:transmembrane transporter activity"/>
    <property type="evidence" value="ECO:0007669"/>
    <property type="project" value="InterPro"/>
</dbReference>
<dbReference type="PANTHER" id="PTHR42718:SF9">
    <property type="entry name" value="MAJOR FACILITATOR SUPERFAMILY MULTIDRUG TRANSPORTER MFSC"/>
    <property type="match status" value="1"/>
</dbReference>
<dbReference type="GO" id="GO:0005886">
    <property type="term" value="C:plasma membrane"/>
    <property type="evidence" value="ECO:0007669"/>
    <property type="project" value="UniProtKB-SubCell"/>
</dbReference>
<organism evidence="9 10">
    <name type="scientific">Glutamicibacter soli</name>
    <dbReference type="NCBI Taxonomy" id="453836"/>
    <lineage>
        <taxon>Bacteria</taxon>
        <taxon>Bacillati</taxon>
        <taxon>Actinomycetota</taxon>
        <taxon>Actinomycetes</taxon>
        <taxon>Micrococcales</taxon>
        <taxon>Micrococcaceae</taxon>
        <taxon>Glutamicibacter</taxon>
    </lineage>
</organism>
<feature type="transmembrane region" description="Helical" evidence="7">
    <location>
        <begin position="382"/>
        <end position="403"/>
    </location>
</feature>
<feature type="transmembrane region" description="Helical" evidence="7">
    <location>
        <begin position="73"/>
        <end position="101"/>
    </location>
</feature>
<dbReference type="Gene3D" id="1.20.1720.10">
    <property type="entry name" value="Multidrug resistance protein D"/>
    <property type="match status" value="1"/>
</dbReference>
<feature type="compositionally biased region" description="Basic and acidic residues" evidence="6">
    <location>
        <begin position="48"/>
        <end position="58"/>
    </location>
</feature>
<sequence>MVASFQPFGGCPVAAPGSSIELEGRPPEGHPLEGHRHSSTPVHQQPPEARDVTTDKTRNTAPGTVPRSAAHPWAALGILAAGLGLVVLDGTIVGVALPTIIADIRLDLGDAQWVNSLYAVVLAGLLLSTGSLADRWGRKKMFILGVLVFMGGSLLAANADAAGPLIAARAVQAIGAASIMPSTLSTVNSLFQGKQRAAAFGVWGAVISGAAAIGPLAGGLLTEYASWHWIFLVNLPLGAVLLVLGLLFVPETKGGTTGRGMDVDGALLSALGMGALVFAIIEGPDAGWITPTKELKIGSFTWPADAAVSLPGIALLGSAAAITLFIFWERHRARNGRAALLELRLFEHKTFTWGNLTAASVAIGEFALLFVLPLFLVNALGLSVLHTGFILAAMALGAFFSGASARHLAAVLSPAGTVLLGLGLETAGVLVLALVLSAGVSVWAVAVTLVVYGLGLGLASAQLTGTVLAEVPVQISGQGSATQSTVRQIGSALGTAISGAVLSAALAITLPSRLDDASVPADQASQLAEATRQSAGTTISQLRLQPPGGQDTASTIDALSAGFSDATRLSMLAAAFFLLLGAVGAWRLLFAQRVATRLAAASDR</sequence>
<dbReference type="Proteomes" id="UP000477543">
    <property type="component" value="Unassembled WGS sequence"/>
</dbReference>
<proteinExistence type="predicted"/>
<dbReference type="AlphaFoldDB" id="A0A6L9G8L5"/>
<feature type="transmembrane region" description="Helical" evidence="7">
    <location>
        <begin position="415"/>
        <end position="436"/>
    </location>
</feature>
<evidence type="ECO:0000256" key="4">
    <source>
        <dbReference type="ARBA" id="ARBA00022989"/>
    </source>
</evidence>
<feature type="transmembrane region" description="Helical" evidence="7">
    <location>
        <begin position="569"/>
        <end position="589"/>
    </location>
</feature>
<keyword evidence="2" id="KW-0813">Transport</keyword>
<feature type="transmembrane region" description="Helical" evidence="7">
    <location>
        <begin position="141"/>
        <end position="159"/>
    </location>
</feature>
<dbReference type="Pfam" id="PF07690">
    <property type="entry name" value="MFS_1"/>
    <property type="match status" value="1"/>
</dbReference>
<dbReference type="PROSITE" id="PS50850">
    <property type="entry name" value="MFS"/>
    <property type="match status" value="1"/>
</dbReference>
<dbReference type="EMBL" id="WYDN01000010">
    <property type="protein sequence ID" value="NAZ16710.1"/>
    <property type="molecule type" value="Genomic_DNA"/>
</dbReference>
<feature type="transmembrane region" description="Helical" evidence="7">
    <location>
        <begin position="489"/>
        <end position="510"/>
    </location>
</feature>
<accession>A0A6L9G8L5</accession>
<feature type="transmembrane region" description="Helical" evidence="7">
    <location>
        <begin position="113"/>
        <end position="134"/>
    </location>
</feature>
<gene>
    <name evidence="9" type="ORF">GT020_11645</name>
</gene>
<feature type="transmembrane region" description="Helical" evidence="7">
    <location>
        <begin position="442"/>
        <end position="468"/>
    </location>
</feature>
<keyword evidence="4 7" id="KW-1133">Transmembrane helix</keyword>
<comment type="subcellular location">
    <subcellularLocation>
        <location evidence="1">Cell membrane</location>
        <topology evidence="1">Multi-pass membrane protein</topology>
    </subcellularLocation>
</comment>
<feature type="transmembrane region" description="Helical" evidence="7">
    <location>
        <begin position="308"/>
        <end position="328"/>
    </location>
</feature>
<dbReference type="SUPFAM" id="SSF103473">
    <property type="entry name" value="MFS general substrate transporter"/>
    <property type="match status" value="1"/>
</dbReference>
<dbReference type="CDD" id="cd17321">
    <property type="entry name" value="MFS_MMR_MDR_like"/>
    <property type="match status" value="1"/>
</dbReference>
<keyword evidence="3 7" id="KW-0812">Transmembrane</keyword>
<dbReference type="Gene3D" id="1.20.1250.20">
    <property type="entry name" value="MFS general substrate transporter like domains"/>
    <property type="match status" value="1"/>
</dbReference>
<feature type="transmembrane region" description="Helical" evidence="7">
    <location>
        <begin position="353"/>
        <end position="376"/>
    </location>
</feature>
<feature type="domain" description="Major facilitator superfamily (MFS) profile" evidence="8">
    <location>
        <begin position="75"/>
        <end position="593"/>
    </location>
</feature>
<evidence type="ECO:0000256" key="6">
    <source>
        <dbReference type="SAM" id="MobiDB-lite"/>
    </source>
</evidence>
<feature type="transmembrane region" description="Helical" evidence="7">
    <location>
        <begin position="171"/>
        <end position="191"/>
    </location>
</feature>
<dbReference type="InterPro" id="IPR011701">
    <property type="entry name" value="MFS"/>
</dbReference>
<evidence type="ECO:0000256" key="7">
    <source>
        <dbReference type="SAM" id="Phobius"/>
    </source>
</evidence>